<gene>
    <name evidence="1" type="ORF">SE15_04190</name>
</gene>
<reference evidence="1 2" key="1">
    <citation type="submission" date="2015-07" db="EMBL/GenBank/DDBJ databases">
        <title>Whole genome sequence of Thermanaerothrix daxensis DSM 23592.</title>
        <authorList>
            <person name="Hemp J."/>
            <person name="Ward L.M."/>
            <person name="Pace L.A."/>
            <person name="Fischer W.W."/>
        </authorList>
    </citation>
    <scope>NUCLEOTIDE SEQUENCE [LARGE SCALE GENOMIC DNA]</scope>
    <source>
        <strain evidence="1 2">GNS-1</strain>
    </source>
</reference>
<evidence type="ECO:0000313" key="1">
    <source>
        <dbReference type="EMBL" id="KPL84332.1"/>
    </source>
</evidence>
<dbReference type="Proteomes" id="UP000050544">
    <property type="component" value="Unassembled WGS sequence"/>
</dbReference>
<keyword evidence="2" id="KW-1185">Reference proteome</keyword>
<dbReference type="SUPFAM" id="SSF102588">
    <property type="entry name" value="LmbE-like"/>
    <property type="match status" value="1"/>
</dbReference>
<comment type="caution">
    <text evidence="1">The sequence shown here is derived from an EMBL/GenBank/DDBJ whole genome shotgun (WGS) entry which is preliminary data.</text>
</comment>
<organism evidence="1 2">
    <name type="scientific">Thermanaerothrix daxensis</name>
    <dbReference type="NCBI Taxonomy" id="869279"/>
    <lineage>
        <taxon>Bacteria</taxon>
        <taxon>Bacillati</taxon>
        <taxon>Chloroflexota</taxon>
        <taxon>Anaerolineae</taxon>
        <taxon>Anaerolineales</taxon>
        <taxon>Anaerolineaceae</taxon>
        <taxon>Thermanaerothrix</taxon>
    </lineage>
</organism>
<dbReference type="Pfam" id="PF02585">
    <property type="entry name" value="PIG-L"/>
    <property type="match status" value="1"/>
</dbReference>
<dbReference type="GO" id="GO:0016811">
    <property type="term" value="F:hydrolase activity, acting on carbon-nitrogen (but not peptide) bonds, in linear amides"/>
    <property type="evidence" value="ECO:0007669"/>
    <property type="project" value="TreeGrafter"/>
</dbReference>
<dbReference type="PANTHER" id="PTHR12993:SF29">
    <property type="entry name" value="BLR3841 PROTEIN"/>
    <property type="match status" value="1"/>
</dbReference>
<name>A0A0P6XVR8_9CHLR</name>
<dbReference type="InterPro" id="IPR003737">
    <property type="entry name" value="GlcNAc_PI_deacetylase-related"/>
</dbReference>
<dbReference type="InterPro" id="IPR024078">
    <property type="entry name" value="LmbE-like_dom_sf"/>
</dbReference>
<dbReference type="AlphaFoldDB" id="A0A0P6XVR8"/>
<dbReference type="Gene3D" id="3.40.50.10320">
    <property type="entry name" value="LmbE-like"/>
    <property type="match status" value="1"/>
</dbReference>
<sequence length="272" mass="31842">MFLLYPPDLTDGYDKIFHRREGKMRWIYLSPHLDDAVLSCGGWIWYQVQKGQEVEIWTLCAGDPPEGPLSTYAQQLHRRWQTELNAVAIRRQEDREACARIGATPRQFPLPDCIYRRDPRQNRPIVNRDEDLFQPALPSSERPRVAIVREWLEASLTDPFILVCPLGLGGHIDHHLTRAAAEALARPSLWYYAEFPYALRECREGFYPLSTHRPYPLELPAEALEIWVEAIACYRSQLSTFWPDLDALNRELRLYYQNCKGQILWMPMKDSR</sequence>
<accession>A0A0P6XVR8</accession>
<protein>
    <recommendedName>
        <fullName evidence="3">GlcNAc-PI de-N-acetylase</fullName>
    </recommendedName>
</protein>
<dbReference type="STRING" id="869279.SE15_04190"/>
<evidence type="ECO:0008006" key="3">
    <source>
        <dbReference type="Google" id="ProtNLM"/>
    </source>
</evidence>
<dbReference type="EMBL" id="LGKO01000002">
    <property type="protein sequence ID" value="KPL84332.1"/>
    <property type="molecule type" value="Genomic_DNA"/>
</dbReference>
<proteinExistence type="predicted"/>
<evidence type="ECO:0000313" key="2">
    <source>
        <dbReference type="Proteomes" id="UP000050544"/>
    </source>
</evidence>
<dbReference type="PANTHER" id="PTHR12993">
    <property type="entry name" value="N-ACETYLGLUCOSAMINYL-PHOSPHATIDYLINOSITOL DE-N-ACETYLASE-RELATED"/>
    <property type="match status" value="1"/>
</dbReference>
<dbReference type="PATRIC" id="fig|869279.4.peg.848"/>